<dbReference type="Pfam" id="PF01757">
    <property type="entry name" value="Acyl_transf_3"/>
    <property type="match status" value="1"/>
</dbReference>
<dbReference type="PANTHER" id="PTHR11161:SF0">
    <property type="entry name" value="O-ACYLTRANSFERASE LIKE PROTEIN"/>
    <property type="match status" value="1"/>
</dbReference>
<organism evidence="3 4">
    <name type="scientific">Larinioides sclopetarius</name>
    <dbReference type="NCBI Taxonomy" id="280406"/>
    <lineage>
        <taxon>Eukaryota</taxon>
        <taxon>Metazoa</taxon>
        <taxon>Ecdysozoa</taxon>
        <taxon>Arthropoda</taxon>
        <taxon>Chelicerata</taxon>
        <taxon>Arachnida</taxon>
        <taxon>Araneae</taxon>
        <taxon>Araneomorphae</taxon>
        <taxon>Entelegynae</taxon>
        <taxon>Araneoidea</taxon>
        <taxon>Araneidae</taxon>
        <taxon>Larinioides</taxon>
    </lineage>
</organism>
<dbReference type="GO" id="GO:0016747">
    <property type="term" value="F:acyltransferase activity, transferring groups other than amino-acyl groups"/>
    <property type="evidence" value="ECO:0007669"/>
    <property type="project" value="InterPro"/>
</dbReference>
<keyword evidence="1" id="KW-0472">Membrane</keyword>
<keyword evidence="1" id="KW-1133">Transmembrane helix</keyword>
<dbReference type="Proteomes" id="UP001497382">
    <property type="component" value="Unassembled WGS sequence"/>
</dbReference>
<evidence type="ECO:0000313" key="3">
    <source>
        <dbReference type="EMBL" id="CAL1261958.1"/>
    </source>
</evidence>
<reference evidence="3 4" key="1">
    <citation type="submission" date="2024-04" db="EMBL/GenBank/DDBJ databases">
        <authorList>
            <person name="Rising A."/>
            <person name="Reimegard J."/>
            <person name="Sonavane S."/>
            <person name="Akerstrom W."/>
            <person name="Nylinder S."/>
            <person name="Hedman E."/>
            <person name="Kallberg Y."/>
        </authorList>
    </citation>
    <scope>NUCLEOTIDE SEQUENCE [LARGE SCALE GENOMIC DNA]</scope>
</reference>
<feature type="transmembrane region" description="Helical" evidence="1">
    <location>
        <begin position="234"/>
        <end position="256"/>
    </location>
</feature>
<dbReference type="InterPro" id="IPR052728">
    <property type="entry name" value="O2_lipid_transport_reg"/>
</dbReference>
<dbReference type="PANTHER" id="PTHR11161">
    <property type="entry name" value="O-ACYLTRANSFERASE"/>
    <property type="match status" value="1"/>
</dbReference>
<comment type="caution">
    <text evidence="3">The sequence shown here is derived from an EMBL/GenBank/DDBJ whole genome shotgun (WGS) entry which is preliminary data.</text>
</comment>
<evidence type="ECO:0000313" key="4">
    <source>
        <dbReference type="Proteomes" id="UP001497382"/>
    </source>
</evidence>
<evidence type="ECO:0000259" key="2">
    <source>
        <dbReference type="Pfam" id="PF01757"/>
    </source>
</evidence>
<evidence type="ECO:0000256" key="1">
    <source>
        <dbReference type="SAM" id="Phobius"/>
    </source>
</evidence>
<keyword evidence="1" id="KW-0812">Transmembrane</keyword>
<proteinExistence type="predicted"/>
<sequence>MNWVILLHTYMYMVSLISNSDQVINSYSRWSLIFNSDFSVDSFFVLSAFLVGFSYFQKAEKTGGKISWLNFYIHRYIRLTPVYMIVLAFYTTISPFLGSGPFWPDYNVIPICKVNWWRNMLYINNFQTKYDQCMGWTWYLADDMQFYVISPLFLITLWSMANYIDILYVKPYTRIGPYLVGLLLASYVCRRTRNNSPSLNWLTLLVGWIVASFILLTCKFGFHDQDFTNVEASFYNALIRVAFASGLGWVIFVCVVGQGGVVNSILSWKAMIPLSRITYCSYLVHRIILMIYLNSSRELIIYTDSNMVILYLAILVMTYAVALVTSLLFEVPVLRLETLIRNKLAPRKETDITLTKTTTRISNEPSEK</sequence>
<protein>
    <recommendedName>
        <fullName evidence="2">Acyltransferase 3 domain-containing protein</fullName>
    </recommendedName>
</protein>
<keyword evidence="4" id="KW-1185">Reference proteome</keyword>
<feature type="transmembrane region" description="Helical" evidence="1">
    <location>
        <begin position="199"/>
        <end position="222"/>
    </location>
</feature>
<dbReference type="EMBL" id="CAXIEN010000004">
    <property type="protein sequence ID" value="CAL1261958.1"/>
    <property type="molecule type" value="Genomic_DNA"/>
</dbReference>
<feature type="transmembrane region" description="Helical" evidence="1">
    <location>
        <begin position="38"/>
        <end position="56"/>
    </location>
</feature>
<feature type="transmembrane region" description="Helical" evidence="1">
    <location>
        <begin position="76"/>
        <end position="97"/>
    </location>
</feature>
<dbReference type="AlphaFoldDB" id="A0AAV1YSQ9"/>
<feature type="transmembrane region" description="Helical" evidence="1">
    <location>
        <begin position="277"/>
        <end position="295"/>
    </location>
</feature>
<feature type="domain" description="Acyltransferase 3" evidence="2">
    <location>
        <begin position="3"/>
        <end position="326"/>
    </location>
</feature>
<dbReference type="InterPro" id="IPR002656">
    <property type="entry name" value="Acyl_transf_3_dom"/>
</dbReference>
<gene>
    <name evidence="3" type="ORF">LARSCL_LOCUS707</name>
</gene>
<feature type="transmembrane region" description="Helical" evidence="1">
    <location>
        <begin position="144"/>
        <end position="164"/>
    </location>
</feature>
<feature type="transmembrane region" description="Helical" evidence="1">
    <location>
        <begin position="307"/>
        <end position="329"/>
    </location>
</feature>
<accession>A0AAV1YSQ9</accession>
<name>A0AAV1YSQ9_9ARAC</name>